<keyword evidence="4" id="KW-0347">Helicase</keyword>
<keyword evidence="6" id="KW-0812">Transmembrane</keyword>
<comment type="function">
    <text evidence="5">RNA helicase.</text>
</comment>
<dbReference type="GO" id="GO:0003724">
    <property type="term" value="F:RNA helicase activity"/>
    <property type="evidence" value="ECO:0007669"/>
    <property type="project" value="UniProtKB-EC"/>
</dbReference>
<keyword evidence="9" id="KW-1185">Reference proteome</keyword>
<evidence type="ECO:0000256" key="4">
    <source>
        <dbReference type="RuleBase" id="RU000492"/>
    </source>
</evidence>
<keyword evidence="3 4" id="KW-0067">ATP-binding</keyword>
<dbReference type="SMART" id="SM00487">
    <property type="entry name" value="DEXDc"/>
    <property type="match status" value="1"/>
</dbReference>
<dbReference type="PROSITE" id="PS51192">
    <property type="entry name" value="HELICASE_ATP_BIND_1"/>
    <property type="match status" value="1"/>
</dbReference>
<comment type="domain">
    <text evidence="5">The Q motif is unique to and characteristic of the DEAD box family of RNA helicases and controls ATP binding and hydrolysis.</text>
</comment>
<evidence type="ECO:0000256" key="5">
    <source>
        <dbReference type="RuleBase" id="RU365068"/>
    </source>
</evidence>
<dbReference type="Gene3D" id="3.40.50.300">
    <property type="entry name" value="P-loop containing nucleotide triphosphate hydrolases"/>
    <property type="match status" value="1"/>
</dbReference>
<keyword evidence="2 4" id="KW-0378">Hydrolase</keyword>
<dbReference type="SUPFAM" id="SSF52540">
    <property type="entry name" value="P-loop containing nucleoside triphosphate hydrolases"/>
    <property type="match status" value="1"/>
</dbReference>
<dbReference type="InterPro" id="IPR027417">
    <property type="entry name" value="P-loop_NTPase"/>
</dbReference>
<evidence type="ECO:0000256" key="3">
    <source>
        <dbReference type="ARBA" id="ARBA00022840"/>
    </source>
</evidence>
<evidence type="ECO:0000256" key="6">
    <source>
        <dbReference type="SAM" id="Phobius"/>
    </source>
</evidence>
<reference evidence="8 9" key="1">
    <citation type="journal article" date="2021" name="Commun. Biol.">
        <title>The genome of Shorea leprosula (Dipterocarpaceae) highlights the ecological relevance of drought in aseasonal tropical rainforests.</title>
        <authorList>
            <person name="Ng K.K.S."/>
            <person name="Kobayashi M.J."/>
            <person name="Fawcett J.A."/>
            <person name="Hatakeyama M."/>
            <person name="Paape T."/>
            <person name="Ng C.H."/>
            <person name="Ang C.C."/>
            <person name="Tnah L.H."/>
            <person name="Lee C.T."/>
            <person name="Nishiyama T."/>
            <person name="Sese J."/>
            <person name="O'Brien M.J."/>
            <person name="Copetti D."/>
            <person name="Mohd Noor M.I."/>
            <person name="Ong R.C."/>
            <person name="Putra M."/>
            <person name="Sireger I.Z."/>
            <person name="Indrioko S."/>
            <person name="Kosugi Y."/>
            <person name="Izuno A."/>
            <person name="Isagi Y."/>
            <person name="Lee S.L."/>
            <person name="Shimizu K.K."/>
        </authorList>
    </citation>
    <scope>NUCLEOTIDE SEQUENCE [LARGE SCALE GENOMIC DNA]</scope>
    <source>
        <strain evidence="8">214</strain>
    </source>
</reference>
<dbReference type="GO" id="GO:0005524">
    <property type="term" value="F:ATP binding"/>
    <property type="evidence" value="ECO:0007669"/>
    <property type="project" value="UniProtKB-UniRule"/>
</dbReference>
<dbReference type="GO" id="GO:0016787">
    <property type="term" value="F:hydrolase activity"/>
    <property type="evidence" value="ECO:0007669"/>
    <property type="project" value="UniProtKB-KW"/>
</dbReference>
<comment type="caution">
    <text evidence="8">The sequence shown here is derived from an EMBL/GenBank/DDBJ whole genome shotgun (WGS) entry which is preliminary data.</text>
</comment>
<dbReference type="InterPro" id="IPR000629">
    <property type="entry name" value="RNA-helicase_DEAD-box_CS"/>
</dbReference>
<protein>
    <recommendedName>
        <fullName evidence="5">ATP-dependent RNA helicase</fullName>
        <ecNumber evidence="5">3.6.4.13</ecNumber>
    </recommendedName>
</protein>
<dbReference type="GO" id="GO:0003723">
    <property type="term" value="F:RNA binding"/>
    <property type="evidence" value="ECO:0007669"/>
    <property type="project" value="UniProtKB-UniRule"/>
</dbReference>
<dbReference type="Pfam" id="PF00270">
    <property type="entry name" value="DEAD"/>
    <property type="match status" value="1"/>
</dbReference>
<evidence type="ECO:0000259" key="7">
    <source>
        <dbReference type="PROSITE" id="PS51192"/>
    </source>
</evidence>
<dbReference type="InterPro" id="IPR011545">
    <property type="entry name" value="DEAD/DEAH_box_helicase_dom"/>
</dbReference>
<name>A0AAV5IY45_9ROSI</name>
<evidence type="ECO:0000313" key="9">
    <source>
        <dbReference type="Proteomes" id="UP001054252"/>
    </source>
</evidence>
<comment type="similarity">
    <text evidence="4">Belongs to the DEAD box helicase family.</text>
</comment>
<accession>A0AAV5IY45</accession>
<evidence type="ECO:0000256" key="1">
    <source>
        <dbReference type="ARBA" id="ARBA00022741"/>
    </source>
</evidence>
<feature type="transmembrane region" description="Helical" evidence="6">
    <location>
        <begin position="216"/>
        <end position="237"/>
    </location>
</feature>
<sequence length="308" mass="34568">MISMTVTTVELKLTRQYESEIPPTPPQIQARVSTLLRIGLLQGLPFLTVACEEEKILRSSVREKYSLNPLILRSTFNPITTNKSTVIAGLAPEGSQYDSHQYHNKMNELLSEEGKDFFTSYDEVFDDTFDKMGLTENLLRGIYMPMVLRSHQQFNKEELSPFAKALMIAMPGSGACAPSRELAQQIEKVMRALGEYLGVKVHACVGGTSVREDQTILAAGVHVVVGTLVVYLICFAGSPFRADNIRMFVLDEADEMLSRGFKDQIYDIFQLLPEKIQVDRCVFCNYAPRSSGDHKEIYEQTSKNSCEA</sequence>
<dbReference type="InterPro" id="IPR014001">
    <property type="entry name" value="Helicase_ATP-bd"/>
</dbReference>
<keyword evidence="1 4" id="KW-0547">Nucleotide-binding</keyword>
<dbReference type="EMBL" id="BPVZ01000020">
    <property type="protein sequence ID" value="GKV03642.1"/>
    <property type="molecule type" value="Genomic_DNA"/>
</dbReference>
<dbReference type="Proteomes" id="UP001054252">
    <property type="component" value="Unassembled WGS sequence"/>
</dbReference>
<comment type="catalytic activity">
    <reaction evidence="5">
        <text>ATP + H2O = ADP + phosphate + H(+)</text>
        <dbReference type="Rhea" id="RHEA:13065"/>
        <dbReference type="ChEBI" id="CHEBI:15377"/>
        <dbReference type="ChEBI" id="CHEBI:15378"/>
        <dbReference type="ChEBI" id="CHEBI:30616"/>
        <dbReference type="ChEBI" id="CHEBI:43474"/>
        <dbReference type="ChEBI" id="CHEBI:456216"/>
        <dbReference type="EC" id="3.6.4.13"/>
    </reaction>
</comment>
<evidence type="ECO:0000256" key="2">
    <source>
        <dbReference type="ARBA" id="ARBA00022801"/>
    </source>
</evidence>
<dbReference type="PROSITE" id="PS00039">
    <property type="entry name" value="DEAD_ATP_HELICASE"/>
    <property type="match status" value="1"/>
</dbReference>
<dbReference type="PANTHER" id="PTHR24031">
    <property type="entry name" value="RNA HELICASE"/>
    <property type="match status" value="1"/>
</dbReference>
<evidence type="ECO:0000313" key="8">
    <source>
        <dbReference type="EMBL" id="GKV03642.1"/>
    </source>
</evidence>
<feature type="domain" description="Helicase ATP-binding" evidence="7">
    <location>
        <begin position="177"/>
        <end position="278"/>
    </location>
</feature>
<keyword evidence="6" id="KW-0472">Membrane</keyword>
<dbReference type="EC" id="3.6.4.13" evidence="5"/>
<keyword evidence="6" id="KW-1133">Transmembrane helix</keyword>
<organism evidence="8 9">
    <name type="scientific">Rubroshorea leprosula</name>
    <dbReference type="NCBI Taxonomy" id="152421"/>
    <lineage>
        <taxon>Eukaryota</taxon>
        <taxon>Viridiplantae</taxon>
        <taxon>Streptophyta</taxon>
        <taxon>Embryophyta</taxon>
        <taxon>Tracheophyta</taxon>
        <taxon>Spermatophyta</taxon>
        <taxon>Magnoliopsida</taxon>
        <taxon>eudicotyledons</taxon>
        <taxon>Gunneridae</taxon>
        <taxon>Pentapetalae</taxon>
        <taxon>rosids</taxon>
        <taxon>malvids</taxon>
        <taxon>Malvales</taxon>
        <taxon>Dipterocarpaceae</taxon>
        <taxon>Rubroshorea</taxon>
    </lineage>
</organism>
<dbReference type="AlphaFoldDB" id="A0AAV5IY45"/>
<gene>
    <name evidence="8" type="ORF">SLEP1_g15915</name>
</gene>
<keyword evidence="5" id="KW-0694">RNA-binding</keyword>
<proteinExistence type="inferred from homology"/>